<dbReference type="SMART" id="SM01323">
    <property type="entry name" value="YajC"/>
    <property type="match status" value="1"/>
</dbReference>
<gene>
    <name evidence="2" type="ORF">CJ192_02110</name>
</gene>
<protein>
    <submittedName>
        <fullName evidence="2">Preprotein translocase subunit YajC</fullName>
    </submittedName>
</protein>
<proteinExistence type="predicted"/>
<accession>A0A2N6UL86</accession>
<keyword evidence="1" id="KW-1133">Transmembrane helix</keyword>
<organism evidence="2 3">
    <name type="scientific">Anaerococcus hydrogenalis</name>
    <dbReference type="NCBI Taxonomy" id="33029"/>
    <lineage>
        <taxon>Bacteria</taxon>
        <taxon>Bacillati</taxon>
        <taxon>Bacillota</taxon>
        <taxon>Tissierellia</taxon>
        <taxon>Tissierellales</taxon>
        <taxon>Peptoniphilaceae</taxon>
        <taxon>Anaerococcus</taxon>
    </lineage>
</organism>
<dbReference type="EMBL" id="PNHP01000001">
    <property type="protein sequence ID" value="PMC82547.1"/>
    <property type="molecule type" value="Genomic_DNA"/>
</dbReference>
<comment type="caution">
    <text evidence="2">The sequence shown here is derived from an EMBL/GenBank/DDBJ whole genome shotgun (WGS) entry which is preliminary data.</text>
</comment>
<dbReference type="Pfam" id="PF02699">
    <property type="entry name" value="YajC"/>
    <property type="match status" value="1"/>
</dbReference>
<evidence type="ECO:0000313" key="2">
    <source>
        <dbReference type="EMBL" id="PMC82547.1"/>
    </source>
</evidence>
<name>A0A2N6UL86_9FIRM</name>
<dbReference type="Proteomes" id="UP000235658">
    <property type="component" value="Unassembled WGS sequence"/>
</dbReference>
<feature type="transmembrane region" description="Helical" evidence="1">
    <location>
        <begin position="6"/>
        <end position="24"/>
    </location>
</feature>
<keyword evidence="1" id="KW-0812">Transmembrane</keyword>
<evidence type="ECO:0000313" key="3">
    <source>
        <dbReference type="Proteomes" id="UP000235658"/>
    </source>
</evidence>
<keyword evidence="1" id="KW-0472">Membrane</keyword>
<dbReference type="AlphaFoldDB" id="A0A2N6UL86"/>
<evidence type="ECO:0000256" key="1">
    <source>
        <dbReference type="SAM" id="Phobius"/>
    </source>
</evidence>
<dbReference type="InterPro" id="IPR003849">
    <property type="entry name" value="Preprotein_translocase_YajC"/>
</dbReference>
<reference evidence="2 3" key="1">
    <citation type="submission" date="2017-09" db="EMBL/GenBank/DDBJ databases">
        <title>Bacterial strain isolated from the female urinary microbiota.</title>
        <authorList>
            <person name="Thomas-White K."/>
            <person name="Kumar N."/>
            <person name="Forster S."/>
            <person name="Putonti C."/>
            <person name="Lawley T."/>
            <person name="Wolfe A.J."/>
        </authorList>
    </citation>
    <scope>NUCLEOTIDE SEQUENCE [LARGE SCALE GENOMIC DNA]</scope>
    <source>
        <strain evidence="2 3">UMB0204</strain>
    </source>
</reference>
<sequence>MDMNLKLEYIILIILALMFYFYSLKDDLVKKKNKKFVRENLKVGSKIMTESKIIGEVVEFNKADCLIISGNEEKNSYLLLETDSIEKILEI</sequence>